<dbReference type="Gene3D" id="3.20.20.140">
    <property type="entry name" value="Metal-dependent hydrolases"/>
    <property type="match status" value="1"/>
</dbReference>
<dbReference type="InterPro" id="IPR018228">
    <property type="entry name" value="DNase_TatD-rel_CS"/>
</dbReference>
<keyword evidence="4 6" id="KW-0378">Hydrolase</keyword>
<evidence type="ECO:0000256" key="2">
    <source>
        <dbReference type="ARBA" id="ARBA00009275"/>
    </source>
</evidence>
<name>A0A085J9B7_9GAMM</name>
<dbReference type="GO" id="GO:0046872">
    <property type="term" value="F:metal ion binding"/>
    <property type="evidence" value="ECO:0007669"/>
    <property type="project" value="UniProtKB-KW"/>
</dbReference>
<feature type="binding site" evidence="5">
    <location>
        <position position="151"/>
    </location>
    <ligand>
        <name>a divalent metal cation</name>
        <dbReference type="ChEBI" id="CHEBI:60240"/>
        <label>2</label>
    </ligand>
</feature>
<feature type="binding site" evidence="5">
    <location>
        <position position="25"/>
    </location>
    <ligand>
        <name>a divalent metal cation</name>
        <dbReference type="ChEBI" id="CHEBI:60240"/>
        <label>1</label>
    </ligand>
</feature>
<organism evidence="6 7">
    <name type="scientific">Tatumella ptyseos ATCC 33301</name>
    <dbReference type="NCBI Taxonomy" id="1005995"/>
    <lineage>
        <taxon>Bacteria</taxon>
        <taxon>Pseudomonadati</taxon>
        <taxon>Pseudomonadota</taxon>
        <taxon>Gammaproteobacteria</taxon>
        <taxon>Enterobacterales</taxon>
        <taxon>Erwiniaceae</taxon>
        <taxon>Tatumella</taxon>
    </lineage>
</organism>
<dbReference type="PROSITE" id="PS01091">
    <property type="entry name" value="TATD_3"/>
    <property type="match status" value="1"/>
</dbReference>
<dbReference type="FunFam" id="3.20.20.140:FF:000005">
    <property type="entry name" value="TatD family hydrolase"/>
    <property type="match status" value="1"/>
</dbReference>
<comment type="caution">
    <text evidence="6">The sequence shown here is derived from an EMBL/GenBank/DDBJ whole genome shotgun (WGS) entry which is preliminary data.</text>
</comment>
<dbReference type="Proteomes" id="UP000028602">
    <property type="component" value="Unassembled WGS sequence"/>
</dbReference>
<protein>
    <submittedName>
        <fullName evidence="6">Putative deoxyribonuclease</fullName>
        <ecNumber evidence="6">3.1.21.-</ecNumber>
    </submittedName>
</protein>
<dbReference type="PROSITE" id="PS01137">
    <property type="entry name" value="TATD_1"/>
    <property type="match status" value="1"/>
</dbReference>
<feature type="binding site" evidence="5">
    <location>
        <position position="225"/>
    </location>
    <ligand>
        <name>a divalent metal cation</name>
        <dbReference type="ChEBI" id="CHEBI:60240"/>
        <label>1</label>
    </ligand>
</feature>
<dbReference type="PANTHER" id="PTHR46124:SF3">
    <property type="entry name" value="HYDROLASE"/>
    <property type="match status" value="1"/>
</dbReference>
<feature type="binding site" evidence="5">
    <location>
        <position position="175"/>
    </location>
    <ligand>
        <name>a divalent metal cation</name>
        <dbReference type="ChEBI" id="CHEBI:60240"/>
        <label>2</label>
    </ligand>
</feature>
<dbReference type="SUPFAM" id="SSF51556">
    <property type="entry name" value="Metallo-dependent hydrolases"/>
    <property type="match status" value="1"/>
</dbReference>
<feature type="binding site" evidence="5">
    <location>
        <position position="27"/>
    </location>
    <ligand>
        <name>a divalent metal cation</name>
        <dbReference type="ChEBI" id="CHEBI:60240"/>
        <label>1</label>
    </ligand>
</feature>
<dbReference type="GO" id="GO:0016788">
    <property type="term" value="F:hydrolase activity, acting on ester bonds"/>
    <property type="evidence" value="ECO:0007669"/>
    <property type="project" value="InterPro"/>
</dbReference>
<dbReference type="AlphaFoldDB" id="A0A085J9B7"/>
<dbReference type="PANTHER" id="PTHR46124">
    <property type="entry name" value="D-AMINOACYL-TRNA DEACYLASE"/>
    <property type="match status" value="1"/>
</dbReference>
<dbReference type="eggNOG" id="COG0084">
    <property type="taxonomic scope" value="Bacteria"/>
</dbReference>
<evidence type="ECO:0000313" key="7">
    <source>
        <dbReference type="Proteomes" id="UP000028602"/>
    </source>
</evidence>
<dbReference type="EC" id="3.1.21.-" evidence="6"/>
<accession>A0A085J9B7</accession>
<sequence>MLQRFLPPALYYAARENVVRFIDTHCHFDFPPFAEHEAEELTRARHAGVQGIVIPAVTASRFSQIISLCERFPSLWYAPGLHPLWIAEHTAEDVDCLQQCLQQGGDKLVALGEAGLDFYTEELAAQADKQRSLLQSQLTLARRYDLPVILHSRRSHDPLTALLRKADLPAGGVIHGFSGSLQQASAFVRLGFAIGVGGTITYPRARKTRETIASLPLSALVLETDAPDMPVHGSQGQPNRPEHVVTILQALAELRPEPPEQLAETLWQNSLRLFPRLHVHASDAD</sequence>
<dbReference type="InterPro" id="IPR032466">
    <property type="entry name" value="Metal_Hydrolase"/>
</dbReference>
<keyword evidence="3 5" id="KW-0479">Metal-binding</keyword>
<dbReference type="InterPro" id="IPR001130">
    <property type="entry name" value="TatD-like"/>
</dbReference>
<comment type="cofactor">
    <cofactor evidence="1">
        <name>a divalent metal cation</name>
        <dbReference type="ChEBI" id="CHEBI:60240"/>
    </cofactor>
</comment>
<reference evidence="6 7" key="1">
    <citation type="submission" date="2014-05" db="EMBL/GenBank/DDBJ databases">
        <title>ATOL: Assembling a taxonomically balanced genome-scale reconstruction of the evolutionary history of the Enterobacteriaceae.</title>
        <authorList>
            <person name="Plunkett G.III."/>
            <person name="Neeno-Eckwall E.C."/>
            <person name="Glasner J.D."/>
            <person name="Perna N.T."/>
        </authorList>
    </citation>
    <scope>NUCLEOTIDE SEQUENCE [LARGE SCALE GENOMIC DNA]</scope>
    <source>
        <strain evidence="6 7">ATCC 33301</strain>
    </source>
</reference>
<dbReference type="GO" id="GO:0005829">
    <property type="term" value="C:cytosol"/>
    <property type="evidence" value="ECO:0007669"/>
    <property type="project" value="TreeGrafter"/>
</dbReference>
<dbReference type="CDD" id="cd01310">
    <property type="entry name" value="TatD_DNAse"/>
    <property type="match status" value="1"/>
</dbReference>
<comment type="similarity">
    <text evidence="2">Belongs to the metallo-dependent hydrolases superfamily. TatD-type hydrolase family.</text>
</comment>
<dbReference type="EMBL" id="JMPR01000054">
    <property type="protein sequence ID" value="KFD17063.1"/>
    <property type="molecule type" value="Genomic_DNA"/>
</dbReference>
<proteinExistence type="inferred from homology"/>
<dbReference type="Pfam" id="PF01026">
    <property type="entry name" value="TatD_DNase"/>
    <property type="match status" value="1"/>
</dbReference>
<evidence type="ECO:0000256" key="4">
    <source>
        <dbReference type="ARBA" id="ARBA00022801"/>
    </source>
</evidence>
<feature type="binding site" evidence="5">
    <location>
        <position position="113"/>
    </location>
    <ligand>
        <name>a divalent metal cation</name>
        <dbReference type="ChEBI" id="CHEBI:60240"/>
        <label>1</label>
    </ligand>
</feature>
<dbReference type="PIRSF" id="PIRSF005902">
    <property type="entry name" value="DNase_TatD"/>
    <property type="match status" value="1"/>
</dbReference>
<keyword evidence="7" id="KW-1185">Reference proteome</keyword>
<gene>
    <name evidence="6" type="primary">yjjV</name>
    <name evidence="6" type="ORF">GTPT_3338</name>
</gene>
<evidence type="ECO:0000256" key="5">
    <source>
        <dbReference type="PIRSR" id="PIRSR005902-1"/>
    </source>
</evidence>
<evidence type="ECO:0000256" key="3">
    <source>
        <dbReference type="ARBA" id="ARBA00022723"/>
    </source>
</evidence>
<evidence type="ECO:0000313" key="6">
    <source>
        <dbReference type="EMBL" id="KFD17063.1"/>
    </source>
</evidence>
<evidence type="ECO:0000256" key="1">
    <source>
        <dbReference type="ARBA" id="ARBA00001968"/>
    </source>
</evidence>